<dbReference type="GO" id="GO:0051082">
    <property type="term" value="F:unfolded protein binding"/>
    <property type="evidence" value="ECO:0007669"/>
    <property type="project" value="TreeGrafter"/>
</dbReference>
<keyword evidence="2 3" id="KW-0143">Chaperone</keyword>
<organism evidence="5 6">
    <name type="scientific">Candidatus Ornithospirochaeta stercoripullorum</name>
    <dbReference type="NCBI Taxonomy" id="2840899"/>
    <lineage>
        <taxon>Bacteria</taxon>
        <taxon>Pseudomonadati</taxon>
        <taxon>Spirochaetota</taxon>
        <taxon>Spirochaetia</taxon>
        <taxon>Spirochaetales</taxon>
        <taxon>Spirochaetaceae</taxon>
        <taxon>Spirochaetaceae incertae sedis</taxon>
        <taxon>Candidatus Ornithospirochaeta</taxon>
    </lineage>
</organism>
<evidence type="ECO:0000256" key="1">
    <source>
        <dbReference type="ARBA" id="ARBA00006975"/>
    </source>
</evidence>
<accession>A0A9D9E117</accession>
<protein>
    <recommendedName>
        <fullName evidence="3">Co-chaperonin GroES</fullName>
    </recommendedName>
    <alternativeName>
        <fullName evidence="3">10 kDa chaperonin</fullName>
    </alternativeName>
    <alternativeName>
        <fullName evidence="3">Chaperonin-10</fullName>
        <shortName evidence="3">Cpn10</shortName>
    </alternativeName>
</protein>
<evidence type="ECO:0000256" key="4">
    <source>
        <dbReference type="RuleBase" id="RU000535"/>
    </source>
</evidence>
<dbReference type="InterPro" id="IPR018369">
    <property type="entry name" value="Chaprnonin_Cpn10_CS"/>
</dbReference>
<dbReference type="GO" id="GO:0051087">
    <property type="term" value="F:protein-folding chaperone binding"/>
    <property type="evidence" value="ECO:0007669"/>
    <property type="project" value="TreeGrafter"/>
</dbReference>
<gene>
    <name evidence="3" type="primary">groES</name>
    <name evidence="3" type="synonym">groS</name>
    <name evidence="5" type="ORF">IAA97_09780</name>
</gene>
<keyword evidence="3" id="KW-0963">Cytoplasm</keyword>
<comment type="caution">
    <text evidence="5">The sequence shown here is derived from an EMBL/GenBank/DDBJ whole genome shotgun (WGS) entry which is preliminary data.</text>
</comment>
<dbReference type="InterPro" id="IPR020818">
    <property type="entry name" value="Chaperonin_GroES"/>
</dbReference>
<dbReference type="HAMAP" id="MF_00580">
    <property type="entry name" value="CH10"/>
    <property type="match status" value="1"/>
</dbReference>
<dbReference type="PRINTS" id="PR00297">
    <property type="entry name" value="CHAPERONIN10"/>
</dbReference>
<reference evidence="5" key="1">
    <citation type="submission" date="2020-10" db="EMBL/GenBank/DDBJ databases">
        <authorList>
            <person name="Gilroy R."/>
        </authorList>
    </citation>
    <scope>NUCLEOTIDE SEQUENCE</scope>
    <source>
        <strain evidence="5">7293</strain>
    </source>
</reference>
<dbReference type="FunFam" id="2.30.33.40:FF:000001">
    <property type="entry name" value="10 kDa chaperonin"/>
    <property type="match status" value="1"/>
</dbReference>
<dbReference type="AlphaFoldDB" id="A0A9D9E117"/>
<comment type="subcellular location">
    <subcellularLocation>
        <location evidence="3">Cytoplasm</location>
    </subcellularLocation>
</comment>
<evidence type="ECO:0000256" key="3">
    <source>
        <dbReference type="HAMAP-Rule" id="MF_00580"/>
    </source>
</evidence>
<proteinExistence type="inferred from homology"/>
<dbReference type="Gene3D" id="2.30.33.40">
    <property type="entry name" value="GroES chaperonin"/>
    <property type="match status" value="1"/>
</dbReference>
<dbReference type="CDD" id="cd00320">
    <property type="entry name" value="cpn10"/>
    <property type="match status" value="1"/>
</dbReference>
<dbReference type="NCBIfam" id="NF001531">
    <property type="entry name" value="PRK00364.2-2"/>
    <property type="match status" value="1"/>
</dbReference>
<comment type="similarity">
    <text evidence="1 3 4">Belongs to the GroES chaperonin family.</text>
</comment>
<dbReference type="PANTHER" id="PTHR10772:SF63">
    <property type="entry name" value="20 KDA CHAPERONIN, CHLOROPLASTIC"/>
    <property type="match status" value="1"/>
</dbReference>
<dbReference type="SMART" id="SM00883">
    <property type="entry name" value="Cpn10"/>
    <property type="match status" value="1"/>
</dbReference>
<dbReference type="PROSITE" id="PS00681">
    <property type="entry name" value="CHAPERONINS_CPN10"/>
    <property type="match status" value="1"/>
</dbReference>
<dbReference type="GO" id="GO:0005524">
    <property type="term" value="F:ATP binding"/>
    <property type="evidence" value="ECO:0007669"/>
    <property type="project" value="InterPro"/>
</dbReference>
<dbReference type="GO" id="GO:0046872">
    <property type="term" value="F:metal ion binding"/>
    <property type="evidence" value="ECO:0007669"/>
    <property type="project" value="TreeGrafter"/>
</dbReference>
<sequence length="87" mass="9469">MKIIPLGDRVLVKAKEVEEKTASGIFIPQTAQEKTQIATVVAVGDDETIKVKAGQQILHDKYAGTAIKDNGEDYLILNYADILAVIE</sequence>
<dbReference type="SUPFAM" id="SSF50129">
    <property type="entry name" value="GroES-like"/>
    <property type="match status" value="1"/>
</dbReference>
<evidence type="ECO:0000313" key="6">
    <source>
        <dbReference type="Proteomes" id="UP000823615"/>
    </source>
</evidence>
<dbReference type="GO" id="GO:0044183">
    <property type="term" value="F:protein folding chaperone"/>
    <property type="evidence" value="ECO:0007669"/>
    <property type="project" value="InterPro"/>
</dbReference>
<dbReference type="GO" id="GO:0005737">
    <property type="term" value="C:cytoplasm"/>
    <property type="evidence" value="ECO:0007669"/>
    <property type="project" value="UniProtKB-SubCell"/>
</dbReference>
<evidence type="ECO:0000313" key="5">
    <source>
        <dbReference type="EMBL" id="MBO8437246.1"/>
    </source>
</evidence>
<dbReference type="InterPro" id="IPR011032">
    <property type="entry name" value="GroES-like_sf"/>
</dbReference>
<dbReference type="InterPro" id="IPR037124">
    <property type="entry name" value="Chaperonin_GroES_sf"/>
</dbReference>
<reference evidence="5" key="2">
    <citation type="journal article" date="2021" name="PeerJ">
        <title>Extensive microbial diversity within the chicken gut microbiome revealed by metagenomics and culture.</title>
        <authorList>
            <person name="Gilroy R."/>
            <person name="Ravi A."/>
            <person name="Getino M."/>
            <person name="Pursley I."/>
            <person name="Horton D.L."/>
            <person name="Alikhan N.F."/>
            <person name="Baker D."/>
            <person name="Gharbi K."/>
            <person name="Hall N."/>
            <person name="Watson M."/>
            <person name="Adriaenssens E.M."/>
            <person name="Foster-Nyarko E."/>
            <person name="Jarju S."/>
            <person name="Secka A."/>
            <person name="Antonio M."/>
            <person name="Oren A."/>
            <person name="Chaudhuri R.R."/>
            <person name="La Ragione R."/>
            <person name="Hildebrand F."/>
            <person name="Pallen M.J."/>
        </authorList>
    </citation>
    <scope>NUCLEOTIDE SEQUENCE</scope>
    <source>
        <strain evidence="5">7293</strain>
    </source>
</reference>
<dbReference type="Proteomes" id="UP000823615">
    <property type="component" value="Unassembled WGS sequence"/>
</dbReference>
<comment type="function">
    <text evidence="3 4">Together with the chaperonin GroEL, plays an essential role in assisting protein folding. The GroEL-GroES system forms a nano-cage that allows encapsulation of the non-native substrate proteins and provides a physical environment optimized to promote and accelerate protein folding. GroES binds to the apical surface of the GroEL ring, thereby capping the opening of the GroEL channel.</text>
</comment>
<dbReference type="EMBL" id="JADIMT010000110">
    <property type="protein sequence ID" value="MBO8437246.1"/>
    <property type="molecule type" value="Genomic_DNA"/>
</dbReference>
<dbReference type="Pfam" id="PF00166">
    <property type="entry name" value="Cpn10"/>
    <property type="match status" value="1"/>
</dbReference>
<evidence type="ECO:0000256" key="2">
    <source>
        <dbReference type="ARBA" id="ARBA00023186"/>
    </source>
</evidence>
<dbReference type="PANTHER" id="PTHR10772">
    <property type="entry name" value="10 KDA HEAT SHOCK PROTEIN"/>
    <property type="match status" value="1"/>
</dbReference>
<comment type="subunit">
    <text evidence="3">Heptamer of 7 subunits arranged in a ring. Interacts with the chaperonin GroEL.</text>
</comment>
<name>A0A9D9E117_9SPIO</name>